<name>A0A4Y2X8D5_ARAVE</name>
<dbReference type="Proteomes" id="UP000499080">
    <property type="component" value="Unassembled WGS sequence"/>
</dbReference>
<accession>A0A4Y2X8D5</accession>
<comment type="caution">
    <text evidence="2">The sequence shown here is derived from an EMBL/GenBank/DDBJ whole genome shotgun (WGS) entry which is preliminary data.</text>
</comment>
<reference evidence="2 3" key="1">
    <citation type="journal article" date="2019" name="Sci. Rep.">
        <title>Orb-weaving spider Araneus ventricosus genome elucidates the spidroin gene catalogue.</title>
        <authorList>
            <person name="Kono N."/>
            <person name="Nakamura H."/>
            <person name="Ohtoshi R."/>
            <person name="Moran D.A.P."/>
            <person name="Shinohara A."/>
            <person name="Yoshida Y."/>
            <person name="Fujiwara M."/>
            <person name="Mori M."/>
            <person name="Tomita M."/>
            <person name="Arakawa K."/>
        </authorList>
    </citation>
    <scope>NUCLEOTIDE SEQUENCE [LARGE SCALE GENOMIC DNA]</scope>
</reference>
<organism evidence="2 3">
    <name type="scientific">Araneus ventricosus</name>
    <name type="common">Orbweaver spider</name>
    <name type="synonym">Epeira ventricosa</name>
    <dbReference type="NCBI Taxonomy" id="182803"/>
    <lineage>
        <taxon>Eukaryota</taxon>
        <taxon>Metazoa</taxon>
        <taxon>Ecdysozoa</taxon>
        <taxon>Arthropoda</taxon>
        <taxon>Chelicerata</taxon>
        <taxon>Arachnida</taxon>
        <taxon>Araneae</taxon>
        <taxon>Araneomorphae</taxon>
        <taxon>Entelegynae</taxon>
        <taxon>Araneoidea</taxon>
        <taxon>Araneidae</taxon>
        <taxon>Araneus</taxon>
    </lineage>
</organism>
<evidence type="ECO:0000313" key="2">
    <source>
        <dbReference type="EMBL" id="GBO45466.1"/>
    </source>
</evidence>
<gene>
    <name evidence="2" type="ORF">AVEN_240006_1</name>
</gene>
<protein>
    <submittedName>
        <fullName evidence="2">Uncharacterized protein</fullName>
    </submittedName>
</protein>
<evidence type="ECO:0000313" key="3">
    <source>
        <dbReference type="Proteomes" id="UP000499080"/>
    </source>
</evidence>
<proteinExistence type="predicted"/>
<sequence length="86" mass="9793">MSADDDKFESPHKGRENHPSKAPHKHFCVPFPSKIFFFPLPPWDDGSDLLLRVGLLQSKLTCLPNFCGHNALHVFWFISFSVSSTH</sequence>
<feature type="compositionally biased region" description="Basic and acidic residues" evidence="1">
    <location>
        <begin position="1"/>
        <end position="19"/>
    </location>
</feature>
<feature type="region of interest" description="Disordered" evidence="1">
    <location>
        <begin position="1"/>
        <end position="23"/>
    </location>
</feature>
<evidence type="ECO:0000256" key="1">
    <source>
        <dbReference type="SAM" id="MobiDB-lite"/>
    </source>
</evidence>
<dbReference type="AlphaFoldDB" id="A0A4Y2X8D5"/>
<dbReference type="EMBL" id="BGPR01072586">
    <property type="protein sequence ID" value="GBO45466.1"/>
    <property type="molecule type" value="Genomic_DNA"/>
</dbReference>
<keyword evidence="3" id="KW-1185">Reference proteome</keyword>